<dbReference type="KEGG" id="lak:106151376"/>
<keyword evidence="10" id="KW-1185">Reference proteome</keyword>
<feature type="region of interest" description="Disordered" evidence="6">
    <location>
        <begin position="352"/>
        <end position="379"/>
    </location>
</feature>
<dbReference type="Gene3D" id="2.10.50.10">
    <property type="entry name" value="Tumor Necrosis Factor Receptor, subunit A, domain 2"/>
    <property type="match status" value="1"/>
</dbReference>
<name>A0A1S3H3L7_LINAN</name>
<dbReference type="CDD" id="cd00054">
    <property type="entry name" value="EGF_CA"/>
    <property type="match status" value="1"/>
</dbReference>
<dbReference type="SMART" id="SM00179">
    <property type="entry name" value="EGF_CA"/>
    <property type="match status" value="1"/>
</dbReference>
<dbReference type="SUPFAM" id="SSF57196">
    <property type="entry name" value="EGF/Laminin"/>
    <property type="match status" value="1"/>
</dbReference>
<evidence type="ECO:0000256" key="5">
    <source>
        <dbReference type="PROSITE-ProRule" id="PRU00076"/>
    </source>
</evidence>
<evidence type="ECO:0000256" key="3">
    <source>
        <dbReference type="ARBA" id="ARBA00022737"/>
    </source>
</evidence>
<dbReference type="Pfam" id="PF12947">
    <property type="entry name" value="EGF_3"/>
    <property type="match status" value="1"/>
</dbReference>
<evidence type="ECO:0000256" key="6">
    <source>
        <dbReference type="SAM" id="MobiDB-lite"/>
    </source>
</evidence>
<evidence type="ECO:0000313" key="11">
    <source>
        <dbReference type="RefSeq" id="XP_013380061.1"/>
    </source>
</evidence>
<dbReference type="AlphaFoldDB" id="A0A1S3H3L7"/>
<dbReference type="PANTHER" id="PTHR24039">
    <property type="entry name" value="FIBRILLIN-RELATED"/>
    <property type="match status" value="1"/>
</dbReference>
<protein>
    <submittedName>
        <fullName evidence="11">Delta-like protein 1</fullName>
    </submittedName>
</protein>
<sequence length="379" mass="41293">MSLMVILLCYIPADCPSGYQISASNVNQCDICPRNQFRNKATSTTCQPCPNGLIAAAEGATAASECIYGDCQAGSYINGSSCVTCPTDSYQDERWQTSCKGCRFDSANNDQYRTASPGATRASDCQSTNECNSAATNNCHSEHGICTNTLDSFTCSCKTGFVGDGVTCTDICDTGYCLNNATCTKSGNIYSMPTCVCREYYEGVTCAVRLPITNSHEWDYIVGFSIGGVILFIFIILLLMLICWCARRADKRRKYKSPMDPYNHVYDNPMHITNGKPLFDQHSVAPSYSMHTTRDPSRSYMFYEERDDQPVAPLSETLHRNETFRASEVQGDTFNFGDEDGYVTPVATAMGGGNVGGEPVADSEPEVRIEAGLSDPGTA</sequence>
<dbReference type="OrthoDB" id="6153301at2759"/>
<evidence type="ECO:0000256" key="2">
    <source>
        <dbReference type="ARBA" id="ARBA00022729"/>
    </source>
</evidence>
<keyword evidence="1 5" id="KW-0245">EGF-like domain</keyword>
<dbReference type="InterPro" id="IPR011641">
    <property type="entry name" value="Tyr-kin_ephrin_A/B_rcpt-like"/>
</dbReference>
<gene>
    <name evidence="11" type="primary">LOC106151376</name>
</gene>
<dbReference type="PROSITE" id="PS00010">
    <property type="entry name" value="ASX_HYDROXYL"/>
    <property type="match status" value="1"/>
</dbReference>
<dbReference type="InterPro" id="IPR000742">
    <property type="entry name" value="EGF"/>
</dbReference>
<feature type="chain" id="PRO_5010313714" evidence="8">
    <location>
        <begin position="19"/>
        <end position="379"/>
    </location>
</feature>
<feature type="domain" description="EGF-like" evidence="9">
    <location>
        <begin position="170"/>
        <end position="207"/>
    </location>
</feature>
<dbReference type="RefSeq" id="XP_013380061.1">
    <property type="nucleotide sequence ID" value="XM_013524607.1"/>
</dbReference>
<keyword evidence="7" id="KW-0812">Transmembrane</keyword>
<evidence type="ECO:0000256" key="1">
    <source>
        <dbReference type="ARBA" id="ARBA00022536"/>
    </source>
</evidence>
<dbReference type="Gene3D" id="2.10.25.10">
    <property type="entry name" value="Laminin"/>
    <property type="match status" value="2"/>
</dbReference>
<feature type="transmembrane region" description="Helical" evidence="7">
    <location>
        <begin position="220"/>
        <end position="246"/>
    </location>
</feature>
<dbReference type="PROSITE" id="PS00022">
    <property type="entry name" value="EGF_1"/>
    <property type="match status" value="1"/>
</dbReference>
<reference evidence="11" key="1">
    <citation type="submission" date="2025-08" db="UniProtKB">
        <authorList>
            <consortium name="RefSeq"/>
        </authorList>
    </citation>
    <scope>IDENTIFICATION</scope>
    <source>
        <tissue evidence="11">Gonads</tissue>
    </source>
</reference>
<evidence type="ECO:0000259" key="9">
    <source>
        <dbReference type="PROSITE" id="PS50026"/>
    </source>
</evidence>
<keyword evidence="3" id="KW-0677">Repeat</keyword>
<dbReference type="InParanoid" id="A0A1S3H3L7"/>
<evidence type="ECO:0000256" key="8">
    <source>
        <dbReference type="SAM" id="SignalP"/>
    </source>
</evidence>
<accession>A0A1S3H3L7</accession>
<dbReference type="SMART" id="SM01411">
    <property type="entry name" value="Ephrin_rec_like"/>
    <property type="match status" value="2"/>
</dbReference>
<dbReference type="InterPro" id="IPR000152">
    <property type="entry name" value="EGF-type_Asp/Asn_hydroxyl_site"/>
</dbReference>
<dbReference type="GeneID" id="106151376"/>
<organism evidence="10 11">
    <name type="scientific">Lingula anatina</name>
    <name type="common">Brachiopod</name>
    <name type="synonym">Lingula unguis</name>
    <dbReference type="NCBI Taxonomy" id="7574"/>
    <lineage>
        <taxon>Eukaryota</taxon>
        <taxon>Metazoa</taxon>
        <taxon>Spiralia</taxon>
        <taxon>Lophotrochozoa</taxon>
        <taxon>Brachiopoda</taxon>
        <taxon>Linguliformea</taxon>
        <taxon>Lingulata</taxon>
        <taxon>Lingulida</taxon>
        <taxon>Linguloidea</taxon>
        <taxon>Lingulidae</taxon>
        <taxon>Lingula</taxon>
    </lineage>
</organism>
<evidence type="ECO:0000256" key="7">
    <source>
        <dbReference type="SAM" id="Phobius"/>
    </source>
</evidence>
<feature type="disulfide bond" evidence="5">
    <location>
        <begin position="197"/>
        <end position="206"/>
    </location>
</feature>
<dbReference type="PROSITE" id="PS50026">
    <property type="entry name" value="EGF_3"/>
    <property type="match status" value="2"/>
</dbReference>
<dbReference type="InterPro" id="IPR024731">
    <property type="entry name" value="NELL2-like_EGF"/>
</dbReference>
<proteinExistence type="predicted"/>
<dbReference type="SMART" id="SM00181">
    <property type="entry name" value="EGF"/>
    <property type="match status" value="3"/>
</dbReference>
<evidence type="ECO:0000256" key="4">
    <source>
        <dbReference type="ARBA" id="ARBA00023157"/>
    </source>
</evidence>
<feature type="signal peptide" evidence="8">
    <location>
        <begin position="1"/>
        <end position="18"/>
    </location>
</feature>
<feature type="domain" description="EGF-like" evidence="9">
    <location>
        <begin position="127"/>
        <end position="169"/>
    </location>
</feature>
<dbReference type="PROSITE" id="PS01186">
    <property type="entry name" value="EGF_2"/>
    <property type="match status" value="1"/>
</dbReference>
<dbReference type="Pfam" id="PF07699">
    <property type="entry name" value="Ephrin_rec_like"/>
    <property type="match status" value="2"/>
</dbReference>
<keyword evidence="4 5" id="KW-1015">Disulfide bond</keyword>
<dbReference type="STRING" id="7574.A0A1S3H3L7"/>
<keyword evidence="2 8" id="KW-0732">Signal</keyword>
<dbReference type="Proteomes" id="UP000085678">
    <property type="component" value="Unplaced"/>
</dbReference>
<dbReference type="GO" id="GO:0005509">
    <property type="term" value="F:calcium ion binding"/>
    <property type="evidence" value="ECO:0007669"/>
    <property type="project" value="InterPro"/>
</dbReference>
<dbReference type="InterPro" id="IPR001881">
    <property type="entry name" value="EGF-like_Ca-bd_dom"/>
</dbReference>
<keyword evidence="7" id="KW-1133">Transmembrane helix</keyword>
<keyword evidence="7" id="KW-0472">Membrane</keyword>
<evidence type="ECO:0000313" key="10">
    <source>
        <dbReference type="Proteomes" id="UP000085678"/>
    </source>
</evidence>
<comment type="caution">
    <text evidence="5">Lacks conserved residue(s) required for the propagation of feature annotation.</text>
</comment>